<protein>
    <recommendedName>
        <fullName evidence="6">THAP-type domain-containing protein</fullName>
    </recommendedName>
</protein>
<comment type="caution">
    <text evidence="7">The sequence shown here is derived from an EMBL/GenBank/DDBJ whole genome shotgun (WGS) entry which is preliminary data.</text>
</comment>
<gene>
    <name evidence="7" type="ORF">HPB52_011002</name>
</gene>
<dbReference type="EMBL" id="JABSTV010001249">
    <property type="protein sequence ID" value="KAH7961647.1"/>
    <property type="molecule type" value="Genomic_DNA"/>
</dbReference>
<keyword evidence="1" id="KW-0479">Metal-binding</keyword>
<dbReference type="InterPro" id="IPR052224">
    <property type="entry name" value="THAP_domain_protein"/>
</dbReference>
<evidence type="ECO:0000256" key="1">
    <source>
        <dbReference type="ARBA" id="ARBA00022723"/>
    </source>
</evidence>
<accession>A0A9D4T0H3</accession>
<reference evidence="7" key="2">
    <citation type="submission" date="2021-09" db="EMBL/GenBank/DDBJ databases">
        <authorList>
            <person name="Jia N."/>
            <person name="Wang J."/>
            <person name="Shi W."/>
            <person name="Du L."/>
            <person name="Sun Y."/>
            <person name="Zhan W."/>
            <person name="Jiang J."/>
            <person name="Wang Q."/>
            <person name="Zhang B."/>
            <person name="Ji P."/>
            <person name="Sakyi L.B."/>
            <person name="Cui X."/>
            <person name="Yuan T."/>
            <person name="Jiang B."/>
            <person name="Yang W."/>
            <person name="Lam T.T.-Y."/>
            <person name="Chang Q."/>
            <person name="Ding S."/>
            <person name="Wang X."/>
            <person name="Zhu J."/>
            <person name="Ruan X."/>
            <person name="Zhao L."/>
            <person name="Wei J."/>
            <person name="Que T."/>
            <person name="Du C."/>
            <person name="Cheng J."/>
            <person name="Dai P."/>
            <person name="Han X."/>
            <person name="Huang E."/>
            <person name="Gao Y."/>
            <person name="Liu J."/>
            <person name="Shao H."/>
            <person name="Ye R."/>
            <person name="Li L."/>
            <person name="Wei W."/>
            <person name="Wang X."/>
            <person name="Wang C."/>
            <person name="Huo Q."/>
            <person name="Li W."/>
            <person name="Guo W."/>
            <person name="Chen H."/>
            <person name="Chen S."/>
            <person name="Zhou L."/>
            <person name="Zhou L."/>
            <person name="Ni X."/>
            <person name="Tian J."/>
            <person name="Zhou Y."/>
            <person name="Sheng Y."/>
            <person name="Liu T."/>
            <person name="Pan Y."/>
            <person name="Xia L."/>
            <person name="Li J."/>
            <person name="Zhao F."/>
            <person name="Cao W."/>
        </authorList>
    </citation>
    <scope>NUCLEOTIDE SEQUENCE</scope>
    <source>
        <strain evidence="7">Rsan-2018</strain>
        <tissue evidence="7">Larvae</tissue>
    </source>
</reference>
<proteinExistence type="predicted"/>
<dbReference type="PANTHER" id="PTHR46927:SF3">
    <property type="entry name" value="THAP-TYPE DOMAIN-CONTAINING PROTEIN"/>
    <property type="match status" value="1"/>
</dbReference>
<dbReference type="InterPro" id="IPR038441">
    <property type="entry name" value="THAP_Znf_sf"/>
</dbReference>
<dbReference type="Gene3D" id="6.20.210.20">
    <property type="entry name" value="THAP domain"/>
    <property type="match status" value="1"/>
</dbReference>
<keyword evidence="2 5" id="KW-0863">Zinc-finger</keyword>
<dbReference type="AlphaFoldDB" id="A0A9D4T0H3"/>
<evidence type="ECO:0000256" key="4">
    <source>
        <dbReference type="ARBA" id="ARBA00023125"/>
    </source>
</evidence>
<dbReference type="Proteomes" id="UP000821837">
    <property type="component" value="Chromosome 3"/>
</dbReference>
<dbReference type="PROSITE" id="PS50950">
    <property type="entry name" value="ZF_THAP"/>
    <property type="match status" value="1"/>
</dbReference>
<feature type="domain" description="THAP-type" evidence="6">
    <location>
        <begin position="66"/>
        <end position="154"/>
    </location>
</feature>
<keyword evidence="3" id="KW-0862">Zinc</keyword>
<evidence type="ECO:0000256" key="5">
    <source>
        <dbReference type="PROSITE-ProRule" id="PRU00309"/>
    </source>
</evidence>
<dbReference type="GO" id="GO:0008270">
    <property type="term" value="F:zinc ion binding"/>
    <property type="evidence" value="ECO:0007669"/>
    <property type="project" value="UniProtKB-KW"/>
</dbReference>
<sequence length="164" mass="18285">MPAKVFSPDFRLNNGAISEQTLAEGTPPCARGAQGRRTAEKETWRGHVIDRNEQGRCACLLRGLAMPQFCAAYSCCNTFGRDEVDLHKFPLDHKMAAKWVTGVTRKDFKPTRASVLCSKHFRVSDYVRSPSLMQSLGLTIKSMRVSSDAVPYVFPHLRGPSPRT</sequence>
<dbReference type="PANTHER" id="PTHR46927">
    <property type="entry name" value="AGAP005574-PA"/>
    <property type="match status" value="1"/>
</dbReference>
<dbReference type="SMART" id="SM00980">
    <property type="entry name" value="THAP"/>
    <property type="match status" value="1"/>
</dbReference>
<evidence type="ECO:0000256" key="2">
    <source>
        <dbReference type="ARBA" id="ARBA00022771"/>
    </source>
</evidence>
<reference evidence="7" key="1">
    <citation type="journal article" date="2020" name="Cell">
        <title>Large-Scale Comparative Analyses of Tick Genomes Elucidate Their Genetic Diversity and Vector Capacities.</title>
        <authorList>
            <consortium name="Tick Genome and Microbiome Consortium (TIGMIC)"/>
            <person name="Jia N."/>
            <person name="Wang J."/>
            <person name="Shi W."/>
            <person name="Du L."/>
            <person name="Sun Y."/>
            <person name="Zhan W."/>
            <person name="Jiang J.F."/>
            <person name="Wang Q."/>
            <person name="Zhang B."/>
            <person name="Ji P."/>
            <person name="Bell-Sakyi L."/>
            <person name="Cui X.M."/>
            <person name="Yuan T.T."/>
            <person name="Jiang B.G."/>
            <person name="Yang W.F."/>
            <person name="Lam T.T."/>
            <person name="Chang Q.C."/>
            <person name="Ding S.J."/>
            <person name="Wang X.J."/>
            <person name="Zhu J.G."/>
            <person name="Ruan X.D."/>
            <person name="Zhao L."/>
            <person name="Wei J.T."/>
            <person name="Ye R.Z."/>
            <person name="Que T.C."/>
            <person name="Du C.H."/>
            <person name="Zhou Y.H."/>
            <person name="Cheng J.X."/>
            <person name="Dai P.F."/>
            <person name="Guo W.B."/>
            <person name="Han X.H."/>
            <person name="Huang E.J."/>
            <person name="Li L.F."/>
            <person name="Wei W."/>
            <person name="Gao Y.C."/>
            <person name="Liu J.Z."/>
            <person name="Shao H.Z."/>
            <person name="Wang X."/>
            <person name="Wang C.C."/>
            <person name="Yang T.C."/>
            <person name="Huo Q.B."/>
            <person name="Li W."/>
            <person name="Chen H.Y."/>
            <person name="Chen S.E."/>
            <person name="Zhou L.G."/>
            <person name="Ni X.B."/>
            <person name="Tian J.H."/>
            <person name="Sheng Y."/>
            <person name="Liu T."/>
            <person name="Pan Y.S."/>
            <person name="Xia L.Y."/>
            <person name="Li J."/>
            <person name="Zhao F."/>
            <person name="Cao W.C."/>
        </authorList>
    </citation>
    <scope>NUCLEOTIDE SEQUENCE</scope>
    <source>
        <strain evidence="7">Rsan-2018</strain>
    </source>
</reference>
<evidence type="ECO:0000259" key="6">
    <source>
        <dbReference type="PROSITE" id="PS50950"/>
    </source>
</evidence>
<keyword evidence="8" id="KW-1185">Reference proteome</keyword>
<evidence type="ECO:0000313" key="7">
    <source>
        <dbReference type="EMBL" id="KAH7961647.1"/>
    </source>
</evidence>
<organism evidence="7 8">
    <name type="scientific">Rhipicephalus sanguineus</name>
    <name type="common">Brown dog tick</name>
    <name type="synonym">Ixodes sanguineus</name>
    <dbReference type="NCBI Taxonomy" id="34632"/>
    <lineage>
        <taxon>Eukaryota</taxon>
        <taxon>Metazoa</taxon>
        <taxon>Ecdysozoa</taxon>
        <taxon>Arthropoda</taxon>
        <taxon>Chelicerata</taxon>
        <taxon>Arachnida</taxon>
        <taxon>Acari</taxon>
        <taxon>Parasitiformes</taxon>
        <taxon>Ixodida</taxon>
        <taxon>Ixodoidea</taxon>
        <taxon>Ixodidae</taxon>
        <taxon>Rhipicephalinae</taxon>
        <taxon>Rhipicephalus</taxon>
        <taxon>Rhipicephalus</taxon>
    </lineage>
</organism>
<dbReference type="GO" id="GO:0003677">
    <property type="term" value="F:DNA binding"/>
    <property type="evidence" value="ECO:0007669"/>
    <property type="project" value="UniProtKB-UniRule"/>
</dbReference>
<keyword evidence="4 5" id="KW-0238">DNA-binding</keyword>
<dbReference type="InterPro" id="IPR006612">
    <property type="entry name" value="THAP_Znf"/>
</dbReference>
<evidence type="ECO:0000256" key="3">
    <source>
        <dbReference type="ARBA" id="ARBA00022833"/>
    </source>
</evidence>
<name>A0A9D4T0H3_RHISA</name>
<dbReference type="SUPFAM" id="SSF57716">
    <property type="entry name" value="Glucocorticoid receptor-like (DNA-binding domain)"/>
    <property type="match status" value="1"/>
</dbReference>
<evidence type="ECO:0000313" key="8">
    <source>
        <dbReference type="Proteomes" id="UP000821837"/>
    </source>
</evidence>
<dbReference type="Pfam" id="PF05485">
    <property type="entry name" value="THAP"/>
    <property type="match status" value="1"/>
</dbReference>
<dbReference type="VEuPathDB" id="VectorBase:RSAN_050841"/>